<dbReference type="RefSeq" id="WP_344041450.1">
    <property type="nucleotide sequence ID" value="NZ_BAAAPB010000001.1"/>
</dbReference>
<keyword evidence="8" id="KW-1185">Reference proteome</keyword>
<keyword evidence="2 4" id="KW-0813">Transport</keyword>
<accession>A0ABP5BJ62</accession>
<evidence type="ECO:0000256" key="4">
    <source>
        <dbReference type="PIRNR" id="PIRNR002756"/>
    </source>
</evidence>
<reference evidence="8" key="1">
    <citation type="journal article" date="2019" name="Int. J. Syst. Evol. Microbiol.">
        <title>The Global Catalogue of Microorganisms (GCM) 10K type strain sequencing project: providing services to taxonomists for standard genome sequencing and annotation.</title>
        <authorList>
            <consortium name="The Broad Institute Genomics Platform"/>
            <consortium name="The Broad Institute Genome Sequencing Center for Infectious Disease"/>
            <person name="Wu L."/>
            <person name="Ma J."/>
        </authorList>
    </citation>
    <scope>NUCLEOTIDE SEQUENCE [LARGE SCALE GENOMIC DNA]</scope>
    <source>
        <strain evidence="8">JCM 15309</strain>
    </source>
</reference>
<name>A0ABP5BJ62_9ACTN</name>
<keyword evidence="3 4" id="KW-0592">Phosphate transport</keyword>
<evidence type="ECO:0000256" key="5">
    <source>
        <dbReference type="SAM" id="SignalP"/>
    </source>
</evidence>
<comment type="caution">
    <text evidence="7">The sequence shown here is derived from an EMBL/GenBank/DDBJ whole genome shotgun (WGS) entry which is preliminary data.</text>
</comment>
<dbReference type="InterPro" id="IPR024370">
    <property type="entry name" value="PBP_domain"/>
</dbReference>
<proteinExistence type="inferred from homology"/>
<organism evidence="7 8">
    <name type="scientific">Nocardioides panacihumi</name>
    <dbReference type="NCBI Taxonomy" id="400774"/>
    <lineage>
        <taxon>Bacteria</taxon>
        <taxon>Bacillati</taxon>
        <taxon>Actinomycetota</taxon>
        <taxon>Actinomycetes</taxon>
        <taxon>Propionibacteriales</taxon>
        <taxon>Nocardioidaceae</taxon>
        <taxon>Nocardioides</taxon>
    </lineage>
</organism>
<dbReference type="PANTHER" id="PTHR42996:SF1">
    <property type="entry name" value="PHOSPHATE-BINDING PROTEIN PSTS"/>
    <property type="match status" value="1"/>
</dbReference>
<dbReference type="PIRSF" id="PIRSF002756">
    <property type="entry name" value="PstS"/>
    <property type="match status" value="1"/>
</dbReference>
<dbReference type="Pfam" id="PF12849">
    <property type="entry name" value="PBP_like_2"/>
    <property type="match status" value="1"/>
</dbReference>
<dbReference type="EMBL" id="BAAAPB010000001">
    <property type="protein sequence ID" value="GAA1946456.1"/>
    <property type="molecule type" value="Genomic_DNA"/>
</dbReference>
<gene>
    <name evidence="7" type="primary">pstS</name>
    <name evidence="7" type="ORF">GCM10009798_01810</name>
</gene>
<feature type="domain" description="PBP" evidence="6">
    <location>
        <begin position="40"/>
        <end position="335"/>
    </location>
</feature>
<evidence type="ECO:0000313" key="8">
    <source>
        <dbReference type="Proteomes" id="UP001500571"/>
    </source>
</evidence>
<dbReference type="InterPro" id="IPR005673">
    <property type="entry name" value="ABC_phos-bd_PstS"/>
</dbReference>
<feature type="chain" id="PRO_5046060135" description="Phosphate-binding protein" evidence="5">
    <location>
        <begin position="25"/>
        <end position="368"/>
    </location>
</feature>
<dbReference type="PANTHER" id="PTHR42996">
    <property type="entry name" value="PHOSPHATE-BINDING PROTEIN PSTS"/>
    <property type="match status" value="1"/>
</dbReference>
<dbReference type="Gene3D" id="3.40.190.10">
    <property type="entry name" value="Periplasmic binding protein-like II"/>
    <property type="match status" value="2"/>
</dbReference>
<evidence type="ECO:0000256" key="1">
    <source>
        <dbReference type="ARBA" id="ARBA00008725"/>
    </source>
</evidence>
<evidence type="ECO:0000256" key="3">
    <source>
        <dbReference type="ARBA" id="ARBA00022592"/>
    </source>
</evidence>
<dbReference type="SUPFAM" id="SSF53850">
    <property type="entry name" value="Periplasmic binding protein-like II"/>
    <property type="match status" value="1"/>
</dbReference>
<feature type="signal peptide" evidence="5">
    <location>
        <begin position="1"/>
        <end position="24"/>
    </location>
</feature>
<dbReference type="CDD" id="cd13565">
    <property type="entry name" value="PBP2_PstS"/>
    <property type="match status" value="1"/>
</dbReference>
<dbReference type="NCBIfam" id="TIGR00975">
    <property type="entry name" value="3a0107s03"/>
    <property type="match status" value="1"/>
</dbReference>
<evidence type="ECO:0000256" key="2">
    <source>
        <dbReference type="ARBA" id="ARBA00022448"/>
    </source>
</evidence>
<sequence length="368" mass="37083">MTITSIRRALVPGAAALTLALSLAACGGNSDSNSASSSASGLKGSLAAGGSSAQEKAQEAWRAGFGAGNPDVTITYDPVGSGTGRDNFYSGAYKFAGSDSAIADTDMSKAKQACGGSDPIEVPVFISPIDIAFNLPGVDKLNLDATTVAKIFAGSIKTWNDPAIAQQNTDVKLPSTAISPVHRSDSSGTTDNFTDWLHQAGGGAWKTEHSSDWPVQGGEAAEGTSGVVGALQDGQGTIGYADDSAVTSTKLGTVSVKVGSEYVAPSADGAAAGLAASTVKDGAADTQLVYTINRTATDPKVYPVFLASYFIACPTYSDKATADIVKGFGQYIVSAPGQQAAAANAKSAPLPTDVAAKAKAILDKIAAK</sequence>
<dbReference type="Proteomes" id="UP001500571">
    <property type="component" value="Unassembled WGS sequence"/>
</dbReference>
<keyword evidence="5" id="KW-0732">Signal</keyword>
<evidence type="ECO:0000313" key="7">
    <source>
        <dbReference type="EMBL" id="GAA1946456.1"/>
    </source>
</evidence>
<dbReference type="InterPro" id="IPR050962">
    <property type="entry name" value="Phosphate-bind_PstS"/>
</dbReference>
<protein>
    <recommendedName>
        <fullName evidence="4">Phosphate-binding protein</fullName>
    </recommendedName>
</protein>
<evidence type="ECO:0000259" key="6">
    <source>
        <dbReference type="Pfam" id="PF12849"/>
    </source>
</evidence>
<comment type="similarity">
    <text evidence="1 4">Belongs to the PstS family.</text>
</comment>
<dbReference type="PROSITE" id="PS51257">
    <property type="entry name" value="PROKAR_LIPOPROTEIN"/>
    <property type="match status" value="1"/>
</dbReference>